<comment type="caution">
    <text evidence="2">The sequence shown here is derived from an EMBL/GenBank/DDBJ whole genome shotgun (WGS) entry which is preliminary data.</text>
</comment>
<reference evidence="2" key="2">
    <citation type="submission" date="2021-08" db="EMBL/GenBank/DDBJ databases">
        <authorList>
            <person name="Tani A."/>
            <person name="Ola A."/>
            <person name="Ogura Y."/>
            <person name="Katsura K."/>
            <person name="Hayashi T."/>
        </authorList>
    </citation>
    <scope>NUCLEOTIDE SEQUENCE</scope>
    <source>
        <strain evidence="2">DSM 16372</strain>
    </source>
</reference>
<reference evidence="2" key="1">
    <citation type="journal article" date="2016" name="Front. Microbiol.">
        <title>Genome Sequence of the Piezophilic, Mesophilic Sulfate-Reducing Bacterium Desulfovibrio indicus J2T.</title>
        <authorList>
            <person name="Cao J."/>
            <person name="Maignien L."/>
            <person name="Shao Z."/>
            <person name="Alain K."/>
            <person name="Jebbar M."/>
        </authorList>
    </citation>
    <scope>NUCLEOTIDE SEQUENCE</scope>
    <source>
        <strain evidence="2">DSM 16372</strain>
    </source>
</reference>
<accession>A0AAV4ZSC5</accession>
<proteinExistence type="predicted"/>
<dbReference type="SUPFAM" id="SSF52096">
    <property type="entry name" value="ClpP/crotonase"/>
    <property type="match status" value="1"/>
</dbReference>
<dbReference type="Gene3D" id="3.90.226.10">
    <property type="entry name" value="2-enoyl-CoA Hydratase, Chain A, domain 1"/>
    <property type="match status" value="1"/>
</dbReference>
<evidence type="ECO:0000313" key="3">
    <source>
        <dbReference type="Proteomes" id="UP001055247"/>
    </source>
</evidence>
<feature type="chain" id="PRO_5043752841" description="Periplasmic protein" evidence="1">
    <location>
        <begin position="23"/>
        <end position="342"/>
    </location>
</feature>
<name>A0AAV4ZSC5_9HYPH</name>
<dbReference type="InterPro" id="IPR029045">
    <property type="entry name" value="ClpP/crotonase-like_dom_sf"/>
</dbReference>
<evidence type="ECO:0008006" key="4">
    <source>
        <dbReference type="Google" id="ProtNLM"/>
    </source>
</evidence>
<keyword evidence="1" id="KW-0732">Signal</keyword>
<dbReference type="Proteomes" id="UP001055247">
    <property type="component" value="Unassembled WGS sequence"/>
</dbReference>
<dbReference type="RefSeq" id="WP_238231035.1">
    <property type="nucleotide sequence ID" value="NZ_BPQO01000022.1"/>
</dbReference>
<organism evidence="2 3">
    <name type="scientific">Methylobacterium hispanicum</name>
    <dbReference type="NCBI Taxonomy" id="270350"/>
    <lineage>
        <taxon>Bacteria</taxon>
        <taxon>Pseudomonadati</taxon>
        <taxon>Pseudomonadota</taxon>
        <taxon>Alphaproteobacteria</taxon>
        <taxon>Hyphomicrobiales</taxon>
        <taxon>Methylobacteriaceae</taxon>
        <taxon>Methylobacterium</taxon>
    </lineage>
</organism>
<feature type="signal peptide" evidence="1">
    <location>
        <begin position="1"/>
        <end position="22"/>
    </location>
</feature>
<gene>
    <name evidence="2" type="ORF">BHAOGJBA_4424</name>
</gene>
<sequence length="342" mass="36248">MRPSPIAVIGLLAILLSVPAAAEALSFETASYPSCGGCTVVFAAGDIDIDAGDRLLAEARRRGLGRGTVLVLDSPGGRLLGGLNLGRAIRQLGFDTRVGRLDAEGRPADGICASACALAFLGGVRRDVSPGSKFGVHRFYFPGGTRSYDPDEIGALQELTGNLVAYASGMGVDARLVSVSSARSDLRLLSADELRSFRVVWNPMAFSPWEVRTFRGGLAAVSHSADGRADLSLFCDETGTRRAVLVHRFDPPLGADEQTRYRRWFRSAGAIELLGRQVPVRGADFASSGDELYLALRLPAGFRPRPGAVPRLAEASGNIDYTVGAGNLEPALDAAFRNCVAR</sequence>
<evidence type="ECO:0000256" key="1">
    <source>
        <dbReference type="SAM" id="SignalP"/>
    </source>
</evidence>
<protein>
    <recommendedName>
        <fullName evidence="4">Periplasmic protein</fullName>
    </recommendedName>
</protein>
<keyword evidence="3" id="KW-1185">Reference proteome</keyword>
<dbReference type="AlphaFoldDB" id="A0AAV4ZSC5"/>
<evidence type="ECO:0000313" key="2">
    <source>
        <dbReference type="EMBL" id="GJD90880.1"/>
    </source>
</evidence>
<dbReference type="EMBL" id="BPQO01000022">
    <property type="protein sequence ID" value="GJD90880.1"/>
    <property type="molecule type" value="Genomic_DNA"/>
</dbReference>